<keyword evidence="2" id="KW-0812">Transmembrane</keyword>
<dbReference type="Proteomes" id="UP000030185">
    <property type="component" value="Unassembled WGS sequence"/>
</dbReference>
<dbReference type="eggNOG" id="COG1196">
    <property type="taxonomic scope" value="Bacteria"/>
</dbReference>
<proteinExistence type="predicted"/>
<organism evidence="3 4">
    <name type="scientific">Sporocytophaga myxococcoides</name>
    <dbReference type="NCBI Taxonomy" id="153721"/>
    <lineage>
        <taxon>Bacteria</taxon>
        <taxon>Pseudomonadati</taxon>
        <taxon>Bacteroidota</taxon>
        <taxon>Cytophagia</taxon>
        <taxon>Cytophagales</taxon>
        <taxon>Cytophagaceae</taxon>
        <taxon>Sporocytophaga</taxon>
    </lineage>
</organism>
<dbReference type="AlphaFoldDB" id="A0A098LG64"/>
<feature type="transmembrane region" description="Helical" evidence="2">
    <location>
        <begin position="43"/>
        <end position="67"/>
    </location>
</feature>
<evidence type="ECO:0000313" key="3">
    <source>
        <dbReference type="EMBL" id="GAL85966.1"/>
    </source>
</evidence>
<comment type="caution">
    <text evidence="3">The sequence shown here is derived from an EMBL/GenBank/DDBJ whole genome shotgun (WGS) entry which is preliminary data.</text>
</comment>
<name>A0A098LG64_9BACT</name>
<reference evidence="3 4" key="1">
    <citation type="submission" date="2014-09" db="EMBL/GenBank/DDBJ databases">
        <title>Sporocytophaga myxococcoides PG-01 genome sequencing.</title>
        <authorList>
            <person name="Liu L."/>
            <person name="Gao P.J."/>
            <person name="Chen G.J."/>
            <person name="Wang L.S."/>
        </authorList>
    </citation>
    <scope>NUCLEOTIDE SEQUENCE [LARGE SCALE GENOMIC DNA]</scope>
    <source>
        <strain evidence="3 4">PG-01</strain>
    </source>
</reference>
<evidence type="ECO:0000256" key="2">
    <source>
        <dbReference type="SAM" id="Phobius"/>
    </source>
</evidence>
<feature type="transmembrane region" description="Helical" evidence="2">
    <location>
        <begin position="144"/>
        <end position="164"/>
    </location>
</feature>
<dbReference type="EMBL" id="BBLT01000006">
    <property type="protein sequence ID" value="GAL85966.1"/>
    <property type="molecule type" value="Genomic_DNA"/>
</dbReference>
<feature type="region of interest" description="Disordered" evidence="1">
    <location>
        <begin position="84"/>
        <end position="103"/>
    </location>
</feature>
<keyword evidence="2" id="KW-0472">Membrane</keyword>
<accession>A0A098LG64</accession>
<sequence length="603" mass="67035">MIGLISLLAGIVLAINTYGQSDLGPNSSLLDSEMITNPNFLVTIISGVLMALGFQFILTNLSVALGITSIGNIKHKTERYLRNTDSNKQEGFREDEPEEEKKGTNNVASKFMSLAGGWTMVTGAISLFLACMLAVKLSLIESNVIGFTLGLVIWAVFSMTMIYLESRALGSIISGVWGAAIGAIRSGISGAGSIFSSRETQEERDRNMVDKIRDEVYQLMEDPQLNTKFDNVIEKIRPRFDTHQFRSELADLLNEIKIEQKGSVSPYVKELFIKVAEKEPAFSRTDVSSLDKTFESVLASLGLSGVSRQAGGLGAKASEYVKEEVVPKVKEEYIPKLKEEYLPKIKDEVEHYVMDRNPSDTNPEIVRAEIDEIFSHEVDIAKIRSEGKLFDKNDIATAVADQKGVTRSEALNVADKLEDALNSILRSSKIKEIVSSRFEETKEQVKEKAKEALGSKKDEYMGKLEGRFQNLFRRIDRPELDYNLLKKEFMFMVQNPKLAPKVLKMKLNQMDTNTLVGILTASGTLNKSEIESVVRKFDEVKSETVQRMDEAEGLITRKTREASEYALEKAEDTRKLAAEAGWWLFAMLVISGIAAGLGGIVGM</sequence>
<evidence type="ECO:0000313" key="4">
    <source>
        <dbReference type="Proteomes" id="UP000030185"/>
    </source>
</evidence>
<keyword evidence="2" id="KW-1133">Transmembrane helix</keyword>
<feature type="transmembrane region" description="Helical" evidence="2">
    <location>
        <begin position="580"/>
        <end position="601"/>
    </location>
</feature>
<evidence type="ECO:0000256" key="1">
    <source>
        <dbReference type="SAM" id="MobiDB-lite"/>
    </source>
</evidence>
<protein>
    <submittedName>
        <fullName evidence="3">Uncharacterized protein</fullName>
    </submittedName>
</protein>
<feature type="transmembrane region" description="Helical" evidence="2">
    <location>
        <begin position="111"/>
        <end position="138"/>
    </location>
</feature>
<dbReference type="STRING" id="153721.MYP_3195"/>
<feature type="transmembrane region" description="Helical" evidence="2">
    <location>
        <begin position="176"/>
        <end position="195"/>
    </location>
</feature>
<gene>
    <name evidence="3" type="ORF">MYP_3195</name>
</gene>
<keyword evidence="4" id="KW-1185">Reference proteome</keyword>